<dbReference type="GO" id="GO:0106300">
    <property type="term" value="P:protein-DNA covalent cross-linking repair"/>
    <property type="evidence" value="ECO:0007669"/>
    <property type="project" value="InterPro"/>
</dbReference>
<proteinExistence type="inferred from homology"/>
<dbReference type="EC" id="3.4.-.-" evidence="8"/>
<evidence type="ECO:0000256" key="1">
    <source>
        <dbReference type="ARBA" id="ARBA00008136"/>
    </source>
</evidence>
<dbReference type="GO" id="GO:0016829">
    <property type="term" value="F:lyase activity"/>
    <property type="evidence" value="ECO:0007669"/>
    <property type="project" value="UniProtKB-KW"/>
</dbReference>
<evidence type="ECO:0000256" key="8">
    <source>
        <dbReference type="RuleBase" id="RU364100"/>
    </source>
</evidence>
<dbReference type="GO" id="GO:0003697">
    <property type="term" value="F:single-stranded DNA binding"/>
    <property type="evidence" value="ECO:0007669"/>
    <property type="project" value="InterPro"/>
</dbReference>
<keyword evidence="7" id="KW-0456">Lyase</keyword>
<comment type="similarity">
    <text evidence="1 8">Belongs to the SOS response-associated peptidase family.</text>
</comment>
<dbReference type="PANTHER" id="PTHR13604">
    <property type="entry name" value="DC12-RELATED"/>
    <property type="match status" value="1"/>
</dbReference>
<keyword evidence="3" id="KW-0227">DNA damage</keyword>
<evidence type="ECO:0000256" key="5">
    <source>
        <dbReference type="ARBA" id="ARBA00023124"/>
    </source>
</evidence>
<dbReference type="InterPro" id="IPR003738">
    <property type="entry name" value="SRAP"/>
</dbReference>
<dbReference type="PANTHER" id="PTHR13604:SF0">
    <property type="entry name" value="ABASIC SITE PROCESSING PROTEIN HMCES"/>
    <property type="match status" value="1"/>
</dbReference>
<evidence type="ECO:0000256" key="3">
    <source>
        <dbReference type="ARBA" id="ARBA00022763"/>
    </source>
</evidence>
<organism evidence="9">
    <name type="scientific">uncultured Gemmatimonadetes bacterium Rifle_16ft_4_minimus_37772</name>
    <dbReference type="NCBI Taxonomy" id="1665097"/>
    <lineage>
        <taxon>Bacteria</taxon>
        <taxon>Pseudomonadati</taxon>
        <taxon>Gemmatimonadota</taxon>
        <taxon>environmental samples</taxon>
    </lineage>
</organism>
<dbReference type="Pfam" id="PF02586">
    <property type="entry name" value="SRAP"/>
    <property type="match status" value="1"/>
</dbReference>
<evidence type="ECO:0000256" key="6">
    <source>
        <dbReference type="ARBA" id="ARBA00023125"/>
    </source>
</evidence>
<name>A0A0H4T537_9BACT</name>
<dbReference type="GO" id="GO:0008233">
    <property type="term" value="F:peptidase activity"/>
    <property type="evidence" value="ECO:0007669"/>
    <property type="project" value="UniProtKB-KW"/>
</dbReference>
<evidence type="ECO:0000256" key="2">
    <source>
        <dbReference type="ARBA" id="ARBA00022670"/>
    </source>
</evidence>
<dbReference type="SUPFAM" id="SSF143081">
    <property type="entry name" value="BB1717-like"/>
    <property type="match status" value="1"/>
</dbReference>
<evidence type="ECO:0000313" key="9">
    <source>
        <dbReference type="EMBL" id="AKQ02798.1"/>
    </source>
</evidence>
<dbReference type="AlphaFoldDB" id="A0A0H4T537"/>
<dbReference type="GO" id="GO:0006508">
    <property type="term" value="P:proteolysis"/>
    <property type="evidence" value="ECO:0007669"/>
    <property type="project" value="UniProtKB-KW"/>
</dbReference>
<keyword evidence="6" id="KW-0238">DNA-binding</keyword>
<protein>
    <recommendedName>
        <fullName evidence="8">Abasic site processing protein</fullName>
        <ecNumber evidence="8">3.4.-.-</ecNumber>
    </recommendedName>
</protein>
<dbReference type="Gene3D" id="3.90.1680.10">
    <property type="entry name" value="SOS response associated peptidase-like"/>
    <property type="match status" value="1"/>
</dbReference>
<keyword evidence="2 8" id="KW-0645">Protease</keyword>
<reference evidence="9" key="1">
    <citation type="journal article" date="2015" name="ISME J.">
        <title>Aquifer environment selects for microbial species cohorts in sediment and groundwater.</title>
        <authorList>
            <person name="Hug L.A."/>
            <person name="Thomas B.C."/>
            <person name="Brown C.T."/>
            <person name="Frischkorn K.R."/>
            <person name="Williams K.H."/>
            <person name="Tringe S.G."/>
            <person name="Banfield J.F."/>
        </authorList>
    </citation>
    <scope>NUCLEOTIDE SEQUENCE</scope>
</reference>
<dbReference type="EMBL" id="KT007003">
    <property type="protein sequence ID" value="AKQ02798.1"/>
    <property type="molecule type" value="Genomic_DNA"/>
</dbReference>
<accession>A0A0H4T537</accession>
<sequence length="223" mass="24768">MCGRYSLGKTDRLNWGRFGVSAVPGVKPRWNIAPASDVLAIRDGRTGREATLLRWGLIPSWAKDPSIGNRLANARAESAHEKPAFRSAFRSRRCVLPADGFYEWQVVPGQKRKQPWRVEPRDGGVLALGALWEAWRSPDGETRETCTILTVPVNEALRHIHGRMPVIVAPHDFGAWLSRETTTEEAHTLCRPAPDDLLGAWRISLAINAPTNDDEAVARPLTP</sequence>
<keyword evidence="4 8" id="KW-0378">Hydrolase</keyword>
<dbReference type="InterPro" id="IPR036590">
    <property type="entry name" value="SRAP-like"/>
</dbReference>
<evidence type="ECO:0000256" key="7">
    <source>
        <dbReference type="ARBA" id="ARBA00023239"/>
    </source>
</evidence>
<evidence type="ECO:0000256" key="4">
    <source>
        <dbReference type="ARBA" id="ARBA00022801"/>
    </source>
</evidence>
<keyword evidence="5" id="KW-0190">Covalent protein-DNA linkage</keyword>